<evidence type="ECO:0000256" key="3">
    <source>
        <dbReference type="ARBA" id="ARBA00023235"/>
    </source>
</evidence>
<feature type="signal peptide" evidence="4">
    <location>
        <begin position="1"/>
        <end position="32"/>
    </location>
</feature>
<feature type="domain" description="PPIase cyclophilin-type" evidence="6">
    <location>
        <begin position="42"/>
        <end position="197"/>
    </location>
</feature>
<keyword evidence="3 4" id="KW-0413">Isomerase</keyword>
<dbReference type="PROSITE" id="PS00170">
    <property type="entry name" value="CSA_PPIASE_1"/>
    <property type="match status" value="1"/>
</dbReference>
<dbReference type="InterPro" id="IPR020892">
    <property type="entry name" value="Cyclophilin-type_PPIase_CS"/>
</dbReference>
<dbReference type="PANTHER" id="PTHR43246">
    <property type="entry name" value="PEPTIDYL-PROLYL CIS-TRANS ISOMERASE CYP38, CHLOROPLASTIC"/>
    <property type="match status" value="1"/>
</dbReference>
<dbReference type="EMBL" id="WWCJ01000005">
    <property type="protein sequence ID" value="MYN02292.1"/>
    <property type="molecule type" value="Genomic_DNA"/>
</dbReference>
<evidence type="ECO:0000259" key="6">
    <source>
        <dbReference type="PROSITE" id="PS50072"/>
    </source>
</evidence>
<dbReference type="Gene3D" id="2.40.100.10">
    <property type="entry name" value="Cyclophilin-like"/>
    <property type="match status" value="1"/>
</dbReference>
<protein>
    <recommendedName>
        <fullName evidence="4">Peptidyl-prolyl cis-trans isomerase</fullName>
        <shortName evidence="4">PPIase</shortName>
        <ecNumber evidence="4">5.2.1.8</ecNumber>
    </recommendedName>
</protein>
<name>A0A6N9HGX6_9BURK</name>
<dbReference type="GO" id="GO:0003755">
    <property type="term" value="F:peptidyl-prolyl cis-trans isomerase activity"/>
    <property type="evidence" value="ECO:0007669"/>
    <property type="project" value="UniProtKB-UniRule"/>
</dbReference>
<accession>A0A6N9HGX6</accession>
<keyword evidence="4" id="KW-0732">Signal</keyword>
<dbReference type="PRINTS" id="PR00153">
    <property type="entry name" value="CSAPPISMRASE"/>
</dbReference>
<sequence>MNKTRMQKLTWIAFAAGIVSGSLLMGSGIALAADNPQVSIKTTLGEIVVELDQEKAPISTANFLAYVKSGFYKDTIFHRVINGFMVQGGGYTADMKPKMPLRPTIKSEAKNGLSNLAYTISMARHDSPDSGQSQWFINVVDNIGLDYPNAKGHGYAVFGKVIQGKETVDKIKVLLVDDKPGFQNIPVIPVVVKSATILKTRIVPPAPPAPPPVEQPAPAVEPTQPAQAAPIQEATPAPAQEPVK</sequence>
<dbReference type="InterPro" id="IPR044665">
    <property type="entry name" value="E_coli_cyclophilin_A-like"/>
</dbReference>
<evidence type="ECO:0000256" key="1">
    <source>
        <dbReference type="ARBA" id="ARBA00007365"/>
    </source>
</evidence>
<proteinExistence type="inferred from homology"/>
<comment type="caution">
    <text evidence="7">The sequence shown here is derived from an EMBL/GenBank/DDBJ whole genome shotgun (WGS) entry which is preliminary data.</text>
</comment>
<feature type="chain" id="PRO_5027136661" description="Peptidyl-prolyl cis-trans isomerase" evidence="4">
    <location>
        <begin position="33"/>
        <end position="244"/>
    </location>
</feature>
<gene>
    <name evidence="7" type="ORF">GTP41_09285</name>
</gene>
<organism evidence="7 8">
    <name type="scientific">Pseudoduganella guangdongensis</name>
    <dbReference type="NCBI Taxonomy" id="2692179"/>
    <lineage>
        <taxon>Bacteria</taxon>
        <taxon>Pseudomonadati</taxon>
        <taxon>Pseudomonadota</taxon>
        <taxon>Betaproteobacteria</taxon>
        <taxon>Burkholderiales</taxon>
        <taxon>Oxalobacteraceae</taxon>
        <taxon>Telluria group</taxon>
        <taxon>Pseudoduganella</taxon>
    </lineage>
</organism>
<evidence type="ECO:0000256" key="5">
    <source>
        <dbReference type="SAM" id="MobiDB-lite"/>
    </source>
</evidence>
<dbReference type="PROSITE" id="PS50072">
    <property type="entry name" value="CSA_PPIASE_2"/>
    <property type="match status" value="1"/>
</dbReference>
<dbReference type="GO" id="GO:0006457">
    <property type="term" value="P:protein folding"/>
    <property type="evidence" value="ECO:0007669"/>
    <property type="project" value="InterPro"/>
</dbReference>
<dbReference type="AlphaFoldDB" id="A0A6N9HGX6"/>
<dbReference type="SUPFAM" id="SSF50891">
    <property type="entry name" value="Cyclophilin-like"/>
    <property type="match status" value="1"/>
</dbReference>
<keyword evidence="8" id="KW-1185">Reference proteome</keyword>
<dbReference type="EC" id="5.2.1.8" evidence="4"/>
<reference evidence="7 8" key="1">
    <citation type="submission" date="2019-12" db="EMBL/GenBank/DDBJ databases">
        <title>Novel species isolated from a subtropical stream in China.</title>
        <authorList>
            <person name="Lu H."/>
        </authorList>
    </citation>
    <scope>NUCLEOTIDE SEQUENCE [LARGE SCALE GENOMIC DNA]</scope>
    <source>
        <strain evidence="7 8">DS3</strain>
    </source>
</reference>
<dbReference type="InterPro" id="IPR002130">
    <property type="entry name" value="Cyclophilin-type_PPIase_dom"/>
</dbReference>
<comment type="similarity">
    <text evidence="1 4">Belongs to the cyclophilin-type PPIase family.</text>
</comment>
<dbReference type="Proteomes" id="UP000448575">
    <property type="component" value="Unassembled WGS sequence"/>
</dbReference>
<dbReference type="Pfam" id="PF00160">
    <property type="entry name" value="Pro_isomerase"/>
    <property type="match status" value="1"/>
</dbReference>
<evidence type="ECO:0000313" key="8">
    <source>
        <dbReference type="Proteomes" id="UP000448575"/>
    </source>
</evidence>
<evidence type="ECO:0000313" key="7">
    <source>
        <dbReference type="EMBL" id="MYN02292.1"/>
    </source>
</evidence>
<feature type="compositionally biased region" description="Pro residues" evidence="5">
    <location>
        <begin position="204"/>
        <end position="215"/>
    </location>
</feature>
<feature type="region of interest" description="Disordered" evidence="5">
    <location>
        <begin position="203"/>
        <end position="244"/>
    </location>
</feature>
<keyword evidence="2 4" id="KW-0697">Rotamase</keyword>
<comment type="catalytic activity">
    <reaction evidence="4">
        <text>[protein]-peptidylproline (omega=180) = [protein]-peptidylproline (omega=0)</text>
        <dbReference type="Rhea" id="RHEA:16237"/>
        <dbReference type="Rhea" id="RHEA-COMP:10747"/>
        <dbReference type="Rhea" id="RHEA-COMP:10748"/>
        <dbReference type="ChEBI" id="CHEBI:83833"/>
        <dbReference type="ChEBI" id="CHEBI:83834"/>
        <dbReference type="EC" id="5.2.1.8"/>
    </reaction>
</comment>
<evidence type="ECO:0000256" key="4">
    <source>
        <dbReference type="RuleBase" id="RU363019"/>
    </source>
</evidence>
<comment type="function">
    <text evidence="4">PPIases accelerate the folding of proteins. It catalyzes the cis-trans isomerization of proline imidic peptide bonds in oligopeptides.</text>
</comment>
<dbReference type="InterPro" id="IPR029000">
    <property type="entry name" value="Cyclophilin-like_dom_sf"/>
</dbReference>
<evidence type="ECO:0000256" key="2">
    <source>
        <dbReference type="ARBA" id="ARBA00023110"/>
    </source>
</evidence>